<name>A0A2J6RCV3_HYAVF</name>
<dbReference type="AlphaFoldDB" id="A0A2J6RCV3"/>
<evidence type="ECO:0000313" key="2">
    <source>
        <dbReference type="Proteomes" id="UP000235786"/>
    </source>
</evidence>
<sequence>MTTYKIIFINNTGRDQNYVIFSAPAQFSTASISAPVYSNVWISEFVPWRGYWTIETTEQVYAWADKVPATPVPGTVIEGGVAQVAQLGTPTNPGSTYAMVVNQGTPTLQGPTMTSSPSAFEIDCDHDFPIPNTTYLIGMGKLDNNGVVTPVASMLAQSGMNTQITPIMKFYICYYDLKARTVVDLRIVSPNAAFIDFSTGAGYGQYTAIVSQDANGAFNVTYGSSAVTTAALQAIADGTLESYLGLSNPSDPTINADKLAQLESQM</sequence>
<keyword evidence="2" id="KW-1185">Reference proteome</keyword>
<organism evidence="1 2">
    <name type="scientific">Hyaloscypha variabilis (strain UAMH 11265 / GT02V1 / F)</name>
    <name type="common">Meliniomyces variabilis</name>
    <dbReference type="NCBI Taxonomy" id="1149755"/>
    <lineage>
        <taxon>Eukaryota</taxon>
        <taxon>Fungi</taxon>
        <taxon>Dikarya</taxon>
        <taxon>Ascomycota</taxon>
        <taxon>Pezizomycotina</taxon>
        <taxon>Leotiomycetes</taxon>
        <taxon>Helotiales</taxon>
        <taxon>Hyaloscyphaceae</taxon>
        <taxon>Hyaloscypha</taxon>
        <taxon>Hyaloscypha variabilis</taxon>
    </lineage>
</organism>
<dbReference type="OrthoDB" id="5413269at2759"/>
<evidence type="ECO:0000313" key="1">
    <source>
        <dbReference type="EMBL" id="PMD36348.1"/>
    </source>
</evidence>
<protein>
    <submittedName>
        <fullName evidence="1">Uncharacterized protein</fullName>
    </submittedName>
</protein>
<dbReference type="EMBL" id="KZ613951">
    <property type="protein sequence ID" value="PMD36348.1"/>
    <property type="molecule type" value="Genomic_DNA"/>
</dbReference>
<accession>A0A2J6RCV3</accession>
<dbReference type="STRING" id="1149755.A0A2J6RCV3"/>
<reference evidence="1 2" key="1">
    <citation type="submission" date="2016-04" db="EMBL/GenBank/DDBJ databases">
        <title>A degradative enzymes factory behind the ericoid mycorrhizal symbiosis.</title>
        <authorList>
            <consortium name="DOE Joint Genome Institute"/>
            <person name="Martino E."/>
            <person name="Morin E."/>
            <person name="Grelet G."/>
            <person name="Kuo A."/>
            <person name="Kohler A."/>
            <person name="Daghino S."/>
            <person name="Barry K."/>
            <person name="Choi C."/>
            <person name="Cichocki N."/>
            <person name="Clum A."/>
            <person name="Copeland A."/>
            <person name="Hainaut M."/>
            <person name="Haridas S."/>
            <person name="Labutti K."/>
            <person name="Lindquist E."/>
            <person name="Lipzen A."/>
            <person name="Khouja H.-R."/>
            <person name="Murat C."/>
            <person name="Ohm R."/>
            <person name="Olson A."/>
            <person name="Spatafora J."/>
            <person name="Veneault-Fourrey C."/>
            <person name="Henrissat B."/>
            <person name="Grigoriev I."/>
            <person name="Martin F."/>
            <person name="Perotto S."/>
        </authorList>
    </citation>
    <scope>NUCLEOTIDE SEQUENCE [LARGE SCALE GENOMIC DNA]</scope>
    <source>
        <strain evidence="1 2">F</strain>
    </source>
</reference>
<dbReference type="Proteomes" id="UP000235786">
    <property type="component" value="Unassembled WGS sequence"/>
</dbReference>
<gene>
    <name evidence="1" type="ORF">L207DRAFT_434430</name>
</gene>
<proteinExistence type="predicted"/>